<comment type="caution">
    <text evidence="1">The sequence shown here is derived from an EMBL/GenBank/DDBJ whole genome shotgun (WGS) entry which is preliminary data.</text>
</comment>
<keyword evidence="2" id="KW-1185">Reference proteome</keyword>
<reference evidence="1 2" key="1">
    <citation type="submission" date="2013-09" db="EMBL/GenBank/DDBJ databases">
        <title>Genome sequencing of Phaeobacter antarcticus sp. nov. SM1211.</title>
        <authorList>
            <person name="Zhang X.-Y."/>
            <person name="Liu C."/>
            <person name="Chen X.-L."/>
            <person name="Xie B.-B."/>
            <person name="Qin Q.-L."/>
            <person name="Rong J.-C."/>
            <person name="Zhang Y.-Z."/>
        </authorList>
    </citation>
    <scope>NUCLEOTIDE SEQUENCE [LARGE SCALE GENOMIC DNA]</scope>
    <source>
        <strain evidence="1 2">SM1211</strain>
    </source>
</reference>
<organism evidence="1 2">
    <name type="scientific">Puniceibacterium antarcticum</name>
    <dbReference type="NCBI Taxonomy" id="1206336"/>
    <lineage>
        <taxon>Bacteria</taxon>
        <taxon>Pseudomonadati</taxon>
        <taxon>Pseudomonadota</taxon>
        <taxon>Alphaproteobacteria</taxon>
        <taxon>Rhodobacterales</taxon>
        <taxon>Paracoccaceae</taxon>
        <taxon>Puniceibacterium</taxon>
    </lineage>
</organism>
<dbReference type="AlphaFoldDB" id="A0A2G8RDG6"/>
<accession>A0A2G8RDG6</accession>
<dbReference type="EMBL" id="AWWI01000096">
    <property type="protein sequence ID" value="PIL19570.1"/>
    <property type="molecule type" value="Genomic_DNA"/>
</dbReference>
<name>A0A2G8RDG6_9RHOB</name>
<proteinExistence type="predicted"/>
<sequence>MRLWTVRAIHPPAPLPLNFNLLNGEGQRVSAVTLPPMLMGE</sequence>
<evidence type="ECO:0000313" key="1">
    <source>
        <dbReference type="EMBL" id="PIL19570.1"/>
    </source>
</evidence>
<gene>
    <name evidence="1" type="ORF">P775_13685</name>
</gene>
<dbReference type="RefSeq" id="WP_281256087.1">
    <property type="nucleotide sequence ID" value="NZ_AWWI01000096.1"/>
</dbReference>
<evidence type="ECO:0000313" key="2">
    <source>
        <dbReference type="Proteomes" id="UP000231259"/>
    </source>
</evidence>
<protein>
    <submittedName>
        <fullName evidence="1">Uncharacterized protein</fullName>
    </submittedName>
</protein>
<dbReference type="Proteomes" id="UP000231259">
    <property type="component" value="Unassembled WGS sequence"/>
</dbReference>